<reference evidence="2" key="1">
    <citation type="submission" date="2023-06" db="EMBL/GenBank/DDBJ databases">
        <authorList>
            <person name="Delattre M."/>
        </authorList>
    </citation>
    <scope>NUCLEOTIDE SEQUENCE</scope>
    <source>
        <strain evidence="2">AF72</strain>
    </source>
</reference>
<feature type="non-terminal residue" evidence="2">
    <location>
        <position position="132"/>
    </location>
</feature>
<dbReference type="Proteomes" id="UP001177023">
    <property type="component" value="Unassembled WGS sequence"/>
</dbReference>
<dbReference type="GO" id="GO:0015986">
    <property type="term" value="P:proton motive force-driven ATP synthesis"/>
    <property type="evidence" value="ECO:0007669"/>
    <property type="project" value="InterPro"/>
</dbReference>
<evidence type="ECO:0000313" key="3">
    <source>
        <dbReference type="Proteomes" id="UP001177023"/>
    </source>
</evidence>
<protein>
    <recommendedName>
        <fullName evidence="4">ATP synthase-coupling factor 6, mitochondrial</fullName>
    </recommendedName>
</protein>
<dbReference type="InterPro" id="IPR008387">
    <property type="entry name" value="ATP_synth_f6_mt"/>
</dbReference>
<dbReference type="GO" id="GO:0015078">
    <property type="term" value="F:proton transmembrane transporter activity"/>
    <property type="evidence" value="ECO:0007669"/>
    <property type="project" value="InterPro"/>
</dbReference>
<dbReference type="InterPro" id="IPR036204">
    <property type="entry name" value="ATP_synth_f6_sf_mt"/>
</dbReference>
<evidence type="ECO:0000313" key="2">
    <source>
        <dbReference type="EMBL" id="CAJ0570170.1"/>
    </source>
</evidence>
<accession>A0AA36CJH8</accession>
<feature type="region of interest" description="Disordered" evidence="1">
    <location>
        <begin position="101"/>
        <end position="132"/>
    </location>
</feature>
<dbReference type="EMBL" id="CATQJA010002258">
    <property type="protein sequence ID" value="CAJ0570170.1"/>
    <property type="molecule type" value="Genomic_DNA"/>
</dbReference>
<sequence>MYRAIRTFTTSPACRKDLVQQVFIDKIREFAKKGGDLVNTDPAVKKALQQELDRVGTKYSFSNVADVGKLNVTLETPKVDSSVQAELEGKTVADLIAEVKAEGSDSLPPRPPAVPTRPKRPPLLPENKHWSL</sequence>
<evidence type="ECO:0008006" key="4">
    <source>
        <dbReference type="Google" id="ProtNLM"/>
    </source>
</evidence>
<dbReference type="Pfam" id="PF05511">
    <property type="entry name" value="ATP-synt_F6"/>
    <property type="match status" value="1"/>
</dbReference>
<proteinExistence type="predicted"/>
<dbReference type="AlphaFoldDB" id="A0AA36CJH8"/>
<dbReference type="Gene3D" id="1.10.246.110">
    <property type="entry name" value="Mitochondrial ATP synthase-coupling factor 6"/>
    <property type="match status" value="1"/>
</dbReference>
<keyword evidence="3" id="KW-1185">Reference proteome</keyword>
<comment type="caution">
    <text evidence="2">The sequence shown here is derived from an EMBL/GenBank/DDBJ whole genome shotgun (WGS) entry which is preliminary data.</text>
</comment>
<gene>
    <name evidence="2" type="ORF">MSPICULIGERA_LOCUS8616</name>
</gene>
<dbReference type="SUPFAM" id="SSF111357">
    <property type="entry name" value="Mitochondrial ATP synthase coupling factor 6"/>
    <property type="match status" value="1"/>
</dbReference>
<dbReference type="GO" id="GO:0045259">
    <property type="term" value="C:proton-transporting ATP synthase complex"/>
    <property type="evidence" value="ECO:0007669"/>
    <property type="project" value="InterPro"/>
</dbReference>
<evidence type="ECO:0000256" key="1">
    <source>
        <dbReference type="SAM" id="MobiDB-lite"/>
    </source>
</evidence>
<name>A0AA36CJH8_9BILA</name>
<organism evidence="2 3">
    <name type="scientific">Mesorhabditis spiculigera</name>
    <dbReference type="NCBI Taxonomy" id="96644"/>
    <lineage>
        <taxon>Eukaryota</taxon>
        <taxon>Metazoa</taxon>
        <taxon>Ecdysozoa</taxon>
        <taxon>Nematoda</taxon>
        <taxon>Chromadorea</taxon>
        <taxon>Rhabditida</taxon>
        <taxon>Rhabditina</taxon>
        <taxon>Rhabditomorpha</taxon>
        <taxon>Rhabditoidea</taxon>
        <taxon>Rhabditidae</taxon>
        <taxon>Mesorhabditinae</taxon>
        <taxon>Mesorhabditis</taxon>
    </lineage>
</organism>